<evidence type="ECO:0000256" key="1">
    <source>
        <dbReference type="ARBA" id="ARBA00004651"/>
    </source>
</evidence>
<evidence type="ECO:0000256" key="7">
    <source>
        <dbReference type="ARBA" id="ARBA00023170"/>
    </source>
</evidence>
<organism evidence="11 12">
    <name type="scientific">Nicrophorus vespilloides</name>
    <name type="common">Boreal carrion beetle</name>
    <dbReference type="NCBI Taxonomy" id="110193"/>
    <lineage>
        <taxon>Eukaryota</taxon>
        <taxon>Metazoa</taxon>
        <taxon>Ecdysozoa</taxon>
        <taxon>Arthropoda</taxon>
        <taxon>Hexapoda</taxon>
        <taxon>Insecta</taxon>
        <taxon>Pterygota</taxon>
        <taxon>Neoptera</taxon>
        <taxon>Endopterygota</taxon>
        <taxon>Coleoptera</taxon>
        <taxon>Polyphaga</taxon>
        <taxon>Staphyliniformia</taxon>
        <taxon>Silphidae</taxon>
        <taxon>Nicrophorinae</taxon>
        <taxon>Nicrophorus</taxon>
    </lineage>
</organism>
<dbReference type="GeneID" id="108565722"/>
<dbReference type="PANTHER" id="PTHR42643:SF33">
    <property type="entry name" value="GLUTAMATE RECEPTOR 2-LIKE PROTEIN"/>
    <property type="match status" value="1"/>
</dbReference>
<evidence type="ECO:0000313" key="11">
    <source>
        <dbReference type="Proteomes" id="UP000695000"/>
    </source>
</evidence>
<keyword evidence="11" id="KW-1185">Reference proteome</keyword>
<evidence type="ECO:0000259" key="10">
    <source>
        <dbReference type="Pfam" id="PF00060"/>
    </source>
</evidence>
<keyword evidence="8" id="KW-0325">Glycoprotein</keyword>
<dbReference type="InterPro" id="IPR052192">
    <property type="entry name" value="Insect_Ionotropic_Sensory_Rcpt"/>
</dbReference>
<evidence type="ECO:0000256" key="5">
    <source>
        <dbReference type="ARBA" id="ARBA00022989"/>
    </source>
</evidence>
<dbReference type="RefSeq" id="XP_017780802.1">
    <property type="nucleotide sequence ID" value="XM_017925313.1"/>
</dbReference>
<sequence>MQMFFVDTKCEFASNFLDRVNKTNGFRFPTRWVLTYKEFIVQRLYPFYLNTRIFVVHSFGNYAYIETIYKIAYHFPYVTQDLATWNQSRFEYFNNLSFFNNRSDLQGAVVTVAAVPVFNKSINEIFEFRETGLDPSFKFIMPLSLYVVEYLNATLRELYYSVHGTSPNKVTHMFAGMMGAFQIGIADLGGSPLFTSYSRREVVDFVSFSQTQIKFMFMAPPISVVSNVYAVPFEMTVWIATAFLFLLMVLIFGIILKMEYLIEDMPKQDPTRTFEALDAFQLGLGSVCQQGLEVEPQSLSGRIASFISLLSLLFLYIAYSSNIITILQKTSNIIKSTDDFLNSPIQLGAHDVNYNNHYMKIQSREISKAVYYTKLEPPGKPRNFMEFKVGMKRLRNEFFAFHAEIARMFQYASINFKDNEKCRLRVLNFWFLDIPYVPLNKYSSYKELFKILHTNILVRGVHNRGIRRIYTKKPICESQSSTMIHISLLDSYFAFMIFIIGYALCRPG</sequence>
<keyword evidence="7" id="KW-0675">Receptor</keyword>
<protein>
    <submittedName>
        <fullName evidence="12">Uncharacterized protein LOC108565722</fullName>
    </submittedName>
</protein>
<dbReference type="InterPro" id="IPR001320">
    <property type="entry name" value="Iontro_rcpt_C"/>
</dbReference>
<dbReference type="Gene3D" id="1.10.287.70">
    <property type="match status" value="1"/>
</dbReference>
<reference evidence="12" key="1">
    <citation type="submission" date="2025-08" db="UniProtKB">
        <authorList>
            <consortium name="RefSeq"/>
        </authorList>
    </citation>
    <scope>IDENTIFICATION</scope>
    <source>
        <tissue evidence="12">Whole Larva</tissue>
    </source>
</reference>
<proteinExistence type="inferred from homology"/>
<feature type="transmembrane region" description="Helical" evidence="9">
    <location>
        <begin position="299"/>
        <end position="319"/>
    </location>
</feature>
<name>A0ABM1N1V2_NICVS</name>
<dbReference type="Proteomes" id="UP000695000">
    <property type="component" value="Unplaced"/>
</dbReference>
<evidence type="ECO:0000313" key="12">
    <source>
        <dbReference type="RefSeq" id="XP_017780802.1"/>
    </source>
</evidence>
<evidence type="ECO:0000256" key="4">
    <source>
        <dbReference type="ARBA" id="ARBA00022692"/>
    </source>
</evidence>
<comment type="subcellular location">
    <subcellularLocation>
        <location evidence="1">Cell membrane</location>
        <topology evidence="1">Multi-pass membrane protein</topology>
    </subcellularLocation>
</comment>
<gene>
    <name evidence="12" type="primary">LOC108565722</name>
</gene>
<evidence type="ECO:0000256" key="6">
    <source>
        <dbReference type="ARBA" id="ARBA00023136"/>
    </source>
</evidence>
<evidence type="ECO:0000256" key="3">
    <source>
        <dbReference type="ARBA" id="ARBA00022475"/>
    </source>
</evidence>
<feature type="transmembrane region" description="Helical" evidence="9">
    <location>
        <begin position="483"/>
        <end position="505"/>
    </location>
</feature>
<keyword evidence="5 9" id="KW-1133">Transmembrane helix</keyword>
<feature type="transmembrane region" description="Helical" evidence="9">
    <location>
        <begin position="237"/>
        <end position="256"/>
    </location>
</feature>
<dbReference type="PANTHER" id="PTHR42643">
    <property type="entry name" value="IONOTROPIC RECEPTOR 20A-RELATED"/>
    <property type="match status" value="1"/>
</dbReference>
<keyword evidence="6 9" id="KW-0472">Membrane</keyword>
<evidence type="ECO:0000256" key="9">
    <source>
        <dbReference type="SAM" id="Phobius"/>
    </source>
</evidence>
<dbReference type="SUPFAM" id="SSF53850">
    <property type="entry name" value="Periplasmic binding protein-like II"/>
    <property type="match status" value="1"/>
</dbReference>
<keyword evidence="3" id="KW-1003">Cell membrane</keyword>
<evidence type="ECO:0000256" key="8">
    <source>
        <dbReference type="ARBA" id="ARBA00023180"/>
    </source>
</evidence>
<dbReference type="Pfam" id="PF00060">
    <property type="entry name" value="Lig_chan"/>
    <property type="match status" value="1"/>
</dbReference>
<keyword evidence="4 9" id="KW-0812">Transmembrane</keyword>
<accession>A0ABM1N1V2</accession>
<comment type="similarity">
    <text evidence="2">Belongs to the glutamate-gated ion channel (TC 1.A.10.1) family.</text>
</comment>
<evidence type="ECO:0000256" key="2">
    <source>
        <dbReference type="ARBA" id="ARBA00008685"/>
    </source>
</evidence>
<feature type="domain" description="Ionotropic glutamate receptor C-terminal" evidence="10">
    <location>
        <begin position="235"/>
        <end position="501"/>
    </location>
</feature>